<protein>
    <submittedName>
        <fullName evidence="2">Putative ixodes 10 kDa peptide protein</fullName>
    </submittedName>
</protein>
<feature type="signal peptide" evidence="1">
    <location>
        <begin position="1"/>
        <end position="17"/>
    </location>
</feature>
<dbReference type="AlphaFoldDB" id="A0A0K8RCR3"/>
<feature type="chain" id="PRO_5005516902" evidence="1">
    <location>
        <begin position="18"/>
        <end position="116"/>
    </location>
</feature>
<organism evidence="2">
    <name type="scientific">Ixodes ricinus</name>
    <name type="common">Common tick</name>
    <name type="synonym">Acarus ricinus</name>
    <dbReference type="NCBI Taxonomy" id="34613"/>
    <lineage>
        <taxon>Eukaryota</taxon>
        <taxon>Metazoa</taxon>
        <taxon>Ecdysozoa</taxon>
        <taxon>Arthropoda</taxon>
        <taxon>Chelicerata</taxon>
        <taxon>Arachnida</taxon>
        <taxon>Acari</taxon>
        <taxon>Parasitiformes</taxon>
        <taxon>Ixodida</taxon>
        <taxon>Ixodoidea</taxon>
        <taxon>Ixodidae</taxon>
        <taxon>Ixodinae</taxon>
        <taxon>Ixodes</taxon>
    </lineage>
</organism>
<name>A0A0K8RCR3_IXORI</name>
<proteinExistence type="evidence at transcript level"/>
<sequence>MMLVLFAVVLGLPASQGVELLSPEKPDFSCWHDLDPAGPILCKLHGSKGSSGYQPRKCLLTCYDPDKTLKLDDSLCPSDGQPCSESIKEGLSKWKADMIKTKERLMEAWCRCPQGN</sequence>
<accession>A0A0K8RCR3</accession>
<dbReference type="EMBL" id="GADI01005195">
    <property type="protein sequence ID" value="JAA68613.1"/>
    <property type="molecule type" value="mRNA"/>
</dbReference>
<keyword evidence="1" id="KW-0732">Signal</keyword>
<evidence type="ECO:0000256" key="1">
    <source>
        <dbReference type="SAM" id="SignalP"/>
    </source>
</evidence>
<evidence type="ECO:0000313" key="2">
    <source>
        <dbReference type="EMBL" id="JAA68613.1"/>
    </source>
</evidence>
<reference evidence="2" key="1">
    <citation type="submission" date="2012-12" db="EMBL/GenBank/DDBJ databases">
        <title>Identification and characterization of a phenylalanine ammonia-lyase gene family in Isatis indigotica Fort.</title>
        <authorList>
            <person name="Liu Q."/>
            <person name="Chen J."/>
            <person name="Zhou X."/>
            <person name="Di P."/>
            <person name="Xiao Y."/>
            <person name="Xuan H."/>
            <person name="Zhang L."/>
            <person name="Chen W."/>
        </authorList>
    </citation>
    <scope>NUCLEOTIDE SEQUENCE</scope>
    <source>
        <tissue evidence="2">Salivary gland</tissue>
    </source>
</reference>